<comment type="caution">
    <text evidence="1">The sequence shown here is derived from an EMBL/GenBank/DDBJ whole genome shotgun (WGS) entry which is preliminary data.</text>
</comment>
<keyword evidence="2" id="KW-1185">Reference proteome</keyword>
<protein>
    <submittedName>
        <fullName evidence="1">Uncharacterized protein</fullName>
    </submittedName>
</protein>
<reference evidence="1 2" key="1">
    <citation type="journal article" date="2022" name="New Phytol.">
        <title>Ecological generalism drives hyperdiversity of secondary metabolite gene clusters in xylarialean endophytes.</title>
        <authorList>
            <person name="Franco M.E.E."/>
            <person name="Wisecaver J.H."/>
            <person name="Arnold A.E."/>
            <person name="Ju Y.M."/>
            <person name="Slot J.C."/>
            <person name="Ahrendt S."/>
            <person name="Moore L.P."/>
            <person name="Eastman K.E."/>
            <person name="Scott K."/>
            <person name="Konkel Z."/>
            <person name="Mondo S.J."/>
            <person name="Kuo A."/>
            <person name="Hayes R.D."/>
            <person name="Haridas S."/>
            <person name="Andreopoulos B."/>
            <person name="Riley R."/>
            <person name="LaButti K."/>
            <person name="Pangilinan J."/>
            <person name="Lipzen A."/>
            <person name="Amirebrahimi M."/>
            <person name="Yan J."/>
            <person name="Adam C."/>
            <person name="Keymanesh K."/>
            <person name="Ng V."/>
            <person name="Louie K."/>
            <person name="Northen T."/>
            <person name="Drula E."/>
            <person name="Henrissat B."/>
            <person name="Hsieh H.M."/>
            <person name="Youens-Clark K."/>
            <person name="Lutzoni F."/>
            <person name="Miadlikowska J."/>
            <person name="Eastwood D.C."/>
            <person name="Hamelin R.C."/>
            <person name="Grigoriev I.V."/>
            <person name="U'Ren J.M."/>
        </authorList>
    </citation>
    <scope>NUCLEOTIDE SEQUENCE [LARGE SCALE GENOMIC DNA]</scope>
    <source>
        <strain evidence="1 2">CBS 119005</strain>
    </source>
</reference>
<sequence length="806" mass="89727">MENVLNFIPAHGWRRTGTLNLIFIFCYGIILAICLAISTSRPGSSLLSATTIFEGDCGTSKNLNLFFHFLLNLLSTLILASSSSFMQILSSPSRKEIDRAHSRFRSLEIGVSSIKNLRFVSPIKACGWFILFLSSVPIHLFFNSSIFETKYQASQWGLTVASEAFATRDATFFPPGASLANAGAPSYGWDGSHTNDTCFEFGYFYGEHVALTQYWDRSSSAYRNITNTANESGRWHNITARDCLVEYASCKPRKQFRDVVIVVETGAESLDGWTRSQVFSDPHDELGPIWDSHVPRDDINSLWYSTQCTVNQPTSAIIYDAGTMGCINRCALALGMDLGGQLTNISAPSESNWTITFNNPDISACNAAQDTELGFDNTFDTFNVKYCLAEPSPDNVCRIGLSNVLFFATTICVFLKAVTCTLALCYIPYTSLVTLGDALESFITKPDQVTLGLGTFDIRDSHRLQFEPFRDLKSEDTIELIDKVQPRIWQRKANRLMSTLPRSVWSSTFLPVTFFIGVGGYFASALYLDNGSTFAGTFGESDSPFFIGDYVGQYGYFTTLLLANIPQFILSYCFFSYTSLLTRMFIEKEFNSYSLAPHKPLRVSYPAGEQVSTYWLQLRYIYSVPLLIVSSLLHWLASNSIFLFASQGGYLIDYYYGTAQNRDDDWGIFEGATVILGISPPAILTFLLVSFTLAFVPILYGLRKLPGDMVVGACDSLVLSAACHPYVSLSAPQGMPHVRTYNHEAMDQISEQAAMRKLARGKLRWGVVPAPPELVSATDTKHHFMHLSFGGREEYLYEPCAGDLYA</sequence>
<dbReference type="EMBL" id="MU393447">
    <property type="protein sequence ID" value="KAI4867413.1"/>
    <property type="molecule type" value="Genomic_DNA"/>
</dbReference>
<dbReference type="Proteomes" id="UP001497700">
    <property type="component" value="Unassembled WGS sequence"/>
</dbReference>
<gene>
    <name evidence="1" type="ORF">F4820DRAFT_413550</name>
</gene>
<evidence type="ECO:0000313" key="1">
    <source>
        <dbReference type="EMBL" id="KAI4867413.1"/>
    </source>
</evidence>
<proteinExistence type="predicted"/>
<evidence type="ECO:0000313" key="2">
    <source>
        <dbReference type="Proteomes" id="UP001497700"/>
    </source>
</evidence>
<accession>A0ACB9Z721</accession>
<organism evidence="1 2">
    <name type="scientific">Hypoxylon rubiginosum</name>
    <dbReference type="NCBI Taxonomy" id="110542"/>
    <lineage>
        <taxon>Eukaryota</taxon>
        <taxon>Fungi</taxon>
        <taxon>Dikarya</taxon>
        <taxon>Ascomycota</taxon>
        <taxon>Pezizomycotina</taxon>
        <taxon>Sordariomycetes</taxon>
        <taxon>Xylariomycetidae</taxon>
        <taxon>Xylariales</taxon>
        <taxon>Hypoxylaceae</taxon>
        <taxon>Hypoxylon</taxon>
    </lineage>
</organism>
<name>A0ACB9Z721_9PEZI</name>